<dbReference type="SUPFAM" id="SSF48179">
    <property type="entry name" value="6-phosphogluconate dehydrogenase C-terminal domain-like"/>
    <property type="match status" value="2"/>
</dbReference>
<dbReference type="EC" id="1.1.1.86" evidence="7"/>
<evidence type="ECO:0000259" key="10">
    <source>
        <dbReference type="PROSITE" id="PS51851"/>
    </source>
</evidence>
<protein>
    <recommendedName>
        <fullName evidence="7">Ketol-acid reductoisomerase</fullName>
        <ecNumber evidence="7">1.1.1.86</ecNumber>
    </recommendedName>
</protein>
<dbReference type="NCBIfam" id="TIGR00465">
    <property type="entry name" value="ilvC"/>
    <property type="match status" value="1"/>
</dbReference>
<dbReference type="InterPro" id="IPR036291">
    <property type="entry name" value="NAD(P)-bd_dom_sf"/>
</dbReference>
<dbReference type="RefSeq" id="WP_313274202.1">
    <property type="nucleotide sequence ID" value="NZ_JASXSX010000003.1"/>
</dbReference>
<comment type="pathway">
    <text evidence="1">Amino-acid biosynthesis; L-valine biosynthesis; L-valine from pyruvate: step 2/4.</text>
</comment>
<keyword evidence="5 8" id="KW-0560">Oxidoreductase</keyword>
<dbReference type="Gene3D" id="6.10.240.10">
    <property type="match status" value="2"/>
</dbReference>
<evidence type="ECO:0000256" key="1">
    <source>
        <dbReference type="ARBA" id="ARBA00004864"/>
    </source>
</evidence>
<sequence length="362" mass="38307">MAQILYDDDADLGVIQNKKVAVVGYNALARAHALNLRDTGVDVIVGVQPEDPTGQRAAEEGLPVAPIAHAVDGADVVALLVADSAQVGIYTEQVAPNLKQDATLVFAHGFNVRYGYIDPGRHDVCLISAKSAPSELRRLFEQGQGVPATVAISDDGSGRAWEVALSYAKALGATRAGVVKTTFDEEVEAGLFGKIAVERGGILMLMQYGFETLVDAGYEPEVAYLEVCHGLRPLMELVSDASASVPVGASASEAANAQADQRASVSESESAKASIGLEAMGLEEVNTALYGALAEGPRVVAPEVKEHMREVLTRIQDGTFAQQFTEDQAGGGQELRALSEQARSHPMRRAQETLKTAFGFNN</sequence>
<evidence type="ECO:0000256" key="2">
    <source>
        <dbReference type="ARBA" id="ARBA00004885"/>
    </source>
</evidence>
<evidence type="ECO:0000313" key="12">
    <source>
        <dbReference type="Proteomes" id="UP001247542"/>
    </source>
</evidence>
<dbReference type="InterPro" id="IPR000506">
    <property type="entry name" value="KARI_C"/>
</dbReference>
<dbReference type="Proteomes" id="UP001247542">
    <property type="component" value="Unassembled WGS sequence"/>
</dbReference>
<dbReference type="InterPro" id="IPR013023">
    <property type="entry name" value="KARI"/>
</dbReference>
<dbReference type="PANTHER" id="PTHR21371:SF1">
    <property type="entry name" value="KETOL-ACID REDUCTOISOMERASE, MITOCHONDRIAL"/>
    <property type="match status" value="1"/>
</dbReference>
<evidence type="ECO:0000256" key="3">
    <source>
        <dbReference type="ARBA" id="ARBA00010318"/>
    </source>
</evidence>
<dbReference type="SUPFAM" id="SSF51735">
    <property type="entry name" value="NAD(P)-binding Rossmann-fold domains"/>
    <property type="match status" value="1"/>
</dbReference>
<dbReference type="Pfam" id="PF07991">
    <property type="entry name" value="KARI_N"/>
    <property type="match status" value="1"/>
</dbReference>
<dbReference type="PROSITE" id="PS51851">
    <property type="entry name" value="KARI_C"/>
    <property type="match status" value="1"/>
</dbReference>
<dbReference type="GO" id="GO:0016491">
    <property type="term" value="F:oxidoreductase activity"/>
    <property type="evidence" value="ECO:0007669"/>
    <property type="project" value="UniProtKB-KW"/>
</dbReference>
<dbReference type="Gene3D" id="3.40.50.720">
    <property type="entry name" value="NAD(P)-binding Rossmann-like Domain"/>
    <property type="match status" value="1"/>
</dbReference>
<dbReference type="InterPro" id="IPR008927">
    <property type="entry name" value="6-PGluconate_DH-like_C_sf"/>
</dbReference>
<proteinExistence type="inferred from homology"/>
<comment type="pathway">
    <text evidence="2">Amino-acid biosynthesis; L-isoleucine biosynthesis; L-isoleucine from 2-oxobutanoate: step 2/4.</text>
</comment>
<gene>
    <name evidence="11" type="primary">ilvC</name>
    <name evidence="11" type="ORF">QS713_07845</name>
</gene>
<dbReference type="EMBL" id="JASXSX010000003">
    <property type="protein sequence ID" value="MDT3767967.1"/>
    <property type="molecule type" value="Genomic_DNA"/>
</dbReference>
<dbReference type="Pfam" id="PF01450">
    <property type="entry name" value="KARI_C"/>
    <property type="match status" value="2"/>
</dbReference>
<organism evidence="11 12">
    <name type="scientific">Gleimia hominis</name>
    <dbReference type="NCBI Taxonomy" id="595468"/>
    <lineage>
        <taxon>Bacteria</taxon>
        <taxon>Bacillati</taxon>
        <taxon>Actinomycetota</taxon>
        <taxon>Actinomycetes</taxon>
        <taxon>Actinomycetales</taxon>
        <taxon>Actinomycetaceae</taxon>
        <taxon>Gleimia</taxon>
    </lineage>
</organism>
<evidence type="ECO:0000313" key="11">
    <source>
        <dbReference type="EMBL" id="MDT3767967.1"/>
    </source>
</evidence>
<keyword evidence="4 8" id="KW-0028">Amino-acid biosynthesis</keyword>
<evidence type="ECO:0000256" key="8">
    <source>
        <dbReference type="PROSITE-ProRule" id="PRU01198"/>
    </source>
</evidence>
<keyword evidence="6 8" id="KW-0100">Branched-chain amino acid biosynthesis</keyword>
<evidence type="ECO:0000256" key="4">
    <source>
        <dbReference type="ARBA" id="ARBA00022605"/>
    </source>
</evidence>
<comment type="caution">
    <text evidence="8">Lacks conserved residue(s) required for the propagation of feature annotation.</text>
</comment>
<comment type="similarity">
    <text evidence="3 8">Belongs to the ketol-acid reductoisomerase family.</text>
</comment>
<keyword evidence="12" id="KW-1185">Reference proteome</keyword>
<evidence type="ECO:0000256" key="6">
    <source>
        <dbReference type="ARBA" id="ARBA00023304"/>
    </source>
</evidence>
<dbReference type="PANTHER" id="PTHR21371">
    <property type="entry name" value="KETOL-ACID REDUCTOISOMERASE, MITOCHONDRIAL"/>
    <property type="match status" value="1"/>
</dbReference>
<evidence type="ECO:0000259" key="9">
    <source>
        <dbReference type="PROSITE" id="PS51850"/>
    </source>
</evidence>
<evidence type="ECO:0000256" key="5">
    <source>
        <dbReference type="ARBA" id="ARBA00023002"/>
    </source>
</evidence>
<evidence type="ECO:0000256" key="7">
    <source>
        <dbReference type="NCBIfam" id="TIGR00465"/>
    </source>
</evidence>
<reference evidence="11 12" key="1">
    <citation type="submission" date="2023-06" db="EMBL/GenBank/DDBJ databases">
        <title>Draft genome sequence of Gleimia hominis type strain CCUG 57540T.</title>
        <authorList>
            <person name="Salva-Serra F."/>
            <person name="Cardew S."/>
            <person name="Jensie Markopoulos S."/>
            <person name="Ohlen M."/>
            <person name="Inganas E."/>
            <person name="Svensson-Stadler L."/>
            <person name="Moore E.R.B."/>
        </authorList>
    </citation>
    <scope>NUCLEOTIDE SEQUENCE [LARGE SCALE GENOMIC DNA]</scope>
    <source>
        <strain evidence="11 12">CCUG 57540</strain>
    </source>
</reference>
<accession>A0ABU3IC67</accession>
<comment type="caution">
    <text evidence="11">The sequence shown here is derived from an EMBL/GenBank/DDBJ whole genome shotgun (WGS) entry which is preliminary data.</text>
</comment>
<dbReference type="PROSITE" id="PS51850">
    <property type="entry name" value="KARI_N"/>
    <property type="match status" value="1"/>
</dbReference>
<name>A0ABU3IC67_9ACTO</name>
<feature type="domain" description="KARI C-terminal knotted" evidence="10">
    <location>
        <begin position="182"/>
        <end position="361"/>
    </location>
</feature>
<feature type="domain" description="KARI N-terminal Rossmann" evidence="9">
    <location>
        <begin position="2"/>
        <end position="181"/>
    </location>
</feature>
<dbReference type="InterPro" id="IPR013116">
    <property type="entry name" value="KARI_N"/>
</dbReference>